<dbReference type="Gene3D" id="1.10.10.10">
    <property type="entry name" value="Winged helix-like DNA-binding domain superfamily/Winged helix DNA-binding domain"/>
    <property type="match status" value="1"/>
</dbReference>
<dbReference type="InterPro" id="IPR036388">
    <property type="entry name" value="WH-like_DNA-bd_sf"/>
</dbReference>
<dbReference type="Pfam" id="PF03466">
    <property type="entry name" value="LysR_substrate"/>
    <property type="match status" value="1"/>
</dbReference>
<reference evidence="7 8" key="1">
    <citation type="submission" date="2016-10" db="EMBL/GenBank/DDBJ databases">
        <authorList>
            <person name="de Groot N.N."/>
        </authorList>
    </citation>
    <scope>NUCLEOTIDE SEQUENCE [LARGE SCALE GENOMIC DNA]</scope>
    <source>
        <strain evidence="7 8">DSM 26656</strain>
    </source>
</reference>
<sequence length="340" mass="37184">MTASACLTVPAMITTTKSTTPKSVTTKDLAWDDFRLIKAIAERRALPAAATSLGLNHSTVFRRLGQIEEALGVKLFERHRSGYVATPAGDEMAQLAERVDSDITAFARKLAGQEIKPAGELRVTTNDTLLVDLLTPVFAAFLTQCPDIRLDILLSNQSLNLSKRDADVAIRATDNPPETLVGRRAARIAWALYGRASEFSDAGDVGIESLWERNWVSLGDQFTMLRAVRYLSQHVAPERIVYKVNTVLGLAEAVEAGIGIGFVPCFIADTKPGLTRLAAPDPGFAADLWLLTHPDLRHSPRVRLFLDFMATELGRMKPLIEGDRAISPRQGSSPRHNTAE</sequence>
<dbReference type="GO" id="GO:0003700">
    <property type="term" value="F:DNA-binding transcription factor activity"/>
    <property type="evidence" value="ECO:0007669"/>
    <property type="project" value="InterPro"/>
</dbReference>
<dbReference type="InterPro" id="IPR036390">
    <property type="entry name" value="WH_DNA-bd_sf"/>
</dbReference>
<evidence type="ECO:0000313" key="7">
    <source>
        <dbReference type="EMBL" id="SEG72092.1"/>
    </source>
</evidence>
<dbReference type="PANTHER" id="PTHR30537:SF3">
    <property type="entry name" value="TRANSCRIPTIONAL REGULATORY PROTEIN"/>
    <property type="match status" value="1"/>
</dbReference>
<dbReference type="SUPFAM" id="SSF46785">
    <property type="entry name" value="Winged helix' DNA-binding domain"/>
    <property type="match status" value="1"/>
</dbReference>
<keyword evidence="4" id="KW-0804">Transcription</keyword>
<dbReference type="AlphaFoldDB" id="A0A1H6CGT7"/>
<name>A0A1H6CGT7_9HYPH</name>
<accession>A0A1H6CGT7</accession>
<evidence type="ECO:0000256" key="5">
    <source>
        <dbReference type="SAM" id="MobiDB-lite"/>
    </source>
</evidence>
<gene>
    <name evidence="7" type="ORF">SAMN04488115_11094</name>
</gene>
<dbReference type="InterPro" id="IPR000847">
    <property type="entry name" value="LysR_HTH_N"/>
</dbReference>
<dbReference type="SUPFAM" id="SSF53850">
    <property type="entry name" value="Periplasmic binding protein-like II"/>
    <property type="match status" value="1"/>
</dbReference>
<evidence type="ECO:0000256" key="2">
    <source>
        <dbReference type="ARBA" id="ARBA00023015"/>
    </source>
</evidence>
<proteinExistence type="inferred from homology"/>
<dbReference type="GO" id="GO:0043565">
    <property type="term" value="F:sequence-specific DNA binding"/>
    <property type="evidence" value="ECO:0007669"/>
    <property type="project" value="TreeGrafter"/>
</dbReference>
<feature type="compositionally biased region" description="Polar residues" evidence="5">
    <location>
        <begin position="329"/>
        <end position="340"/>
    </location>
</feature>
<organism evidence="7 8">
    <name type="scientific">Bosea lathyri</name>
    <dbReference type="NCBI Taxonomy" id="1036778"/>
    <lineage>
        <taxon>Bacteria</taxon>
        <taxon>Pseudomonadati</taxon>
        <taxon>Pseudomonadota</taxon>
        <taxon>Alphaproteobacteria</taxon>
        <taxon>Hyphomicrobiales</taxon>
        <taxon>Boseaceae</taxon>
        <taxon>Bosea</taxon>
    </lineage>
</organism>
<feature type="domain" description="HTH lysR-type" evidence="6">
    <location>
        <begin position="29"/>
        <end position="86"/>
    </location>
</feature>
<dbReference type="Proteomes" id="UP000236743">
    <property type="component" value="Unassembled WGS sequence"/>
</dbReference>
<comment type="similarity">
    <text evidence="1">Belongs to the LysR transcriptional regulatory family.</text>
</comment>
<dbReference type="Gene3D" id="3.40.190.290">
    <property type="match status" value="1"/>
</dbReference>
<dbReference type="PANTHER" id="PTHR30537">
    <property type="entry name" value="HTH-TYPE TRANSCRIPTIONAL REGULATOR"/>
    <property type="match status" value="1"/>
</dbReference>
<dbReference type="InterPro" id="IPR005119">
    <property type="entry name" value="LysR_subst-bd"/>
</dbReference>
<dbReference type="PROSITE" id="PS50931">
    <property type="entry name" value="HTH_LYSR"/>
    <property type="match status" value="1"/>
</dbReference>
<dbReference type="InterPro" id="IPR058163">
    <property type="entry name" value="LysR-type_TF_proteobact-type"/>
</dbReference>
<evidence type="ECO:0000256" key="4">
    <source>
        <dbReference type="ARBA" id="ARBA00023163"/>
    </source>
</evidence>
<keyword evidence="2" id="KW-0805">Transcription regulation</keyword>
<dbReference type="GO" id="GO:0006351">
    <property type="term" value="P:DNA-templated transcription"/>
    <property type="evidence" value="ECO:0007669"/>
    <property type="project" value="TreeGrafter"/>
</dbReference>
<dbReference type="Pfam" id="PF00126">
    <property type="entry name" value="HTH_1"/>
    <property type="match status" value="1"/>
</dbReference>
<keyword evidence="8" id="KW-1185">Reference proteome</keyword>
<dbReference type="EMBL" id="FNUY01000010">
    <property type="protein sequence ID" value="SEG72092.1"/>
    <property type="molecule type" value="Genomic_DNA"/>
</dbReference>
<evidence type="ECO:0000313" key="8">
    <source>
        <dbReference type="Proteomes" id="UP000236743"/>
    </source>
</evidence>
<protein>
    <submittedName>
        <fullName evidence="7">Transcriptional regulator, LysR family</fullName>
    </submittedName>
</protein>
<evidence type="ECO:0000256" key="3">
    <source>
        <dbReference type="ARBA" id="ARBA00023125"/>
    </source>
</evidence>
<feature type="region of interest" description="Disordered" evidence="5">
    <location>
        <begin position="321"/>
        <end position="340"/>
    </location>
</feature>
<evidence type="ECO:0000259" key="6">
    <source>
        <dbReference type="PROSITE" id="PS50931"/>
    </source>
</evidence>
<keyword evidence="3" id="KW-0238">DNA-binding</keyword>
<evidence type="ECO:0000256" key="1">
    <source>
        <dbReference type="ARBA" id="ARBA00009437"/>
    </source>
</evidence>